<feature type="transmembrane region" description="Helical" evidence="7">
    <location>
        <begin position="20"/>
        <end position="36"/>
    </location>
</feature>
<reference evidence="9" key="1">
    <citation type="journal article" date="2023" name="Mol. Phylogenet. Evol.">
        <title>Genome-scale phylogeny and comparative genomics of the fungal order Sordariales.</title>
        <authorList>
            <person name="Hensen N."/>
            <person name="Bonometti L."/>
            <person name="Westerberg I."/>
            <person name="Brannstrom I.O."/>
            <person name="Guillou S."/>
            <person name="Cros-Aarteil S."/>
            <person name="Calhoun S."/>
            <person name="Haridas S."/>
            <person name="Kuo A."/>
            <person name="Mondo S."/>
            <person name="Pangilinan J."/>
            <person name="Riley R."/>
            <person name="LaButti K."/>
            <person name="Andreopoulos B."/>
            <person name="Lipzen A."/>
            <person name="Chen C."/>
            <person name="Yan M."/>
            <person name="Daum C."/>
            <person name="Ng V."/>
            <person name="Clum A."/>
            <person name="Steindorff A."/>
            <person name="Ohm R.A."/>
            <person name="Martin F."/>
            <person name="Silar P."/>
            <person name="Natvig D.O."/>
            <person name="Lalanne C."/>
            <person name="Gautier V."/>
            <person name="Ament-Velasquez S.L."/>
            <person name="Kruys A."/>
            <person name="Hutchinson M.I."/>
            <person name="Powell A.J."/>
            <person name="Barry K."/>
            <person name="Miller A.N."/>
            <person name="Grigoriev I.V."/>
            <person name="Debuchy R."/>
            <person name="Gladieux P."/>
            <person name="Hiltunen Thoren M."/>
            <person name="Johannesson H."/>
        </authorList>
    </citation>
    <scope>NUCLEOTIDE SEQUENCE</scope>
    <source>
        <strain evidence="9">CBS 232.78</strain>
    </source>
</reference>
<dbReference type="EMBL" id="JAULSW010000003">
    <property type="protein sequence ID" value="KAK3387227.1"/>
    <property type="molecule type" value="Genomic_DNA"/>
</dbReference>
<feature type="domain" description="BHLH" evidence="8">
    <location>
        <begin position="433"/>
        <end position="484"/>
    </location>
</feature>
<dbReference type="InterPro" id="IPR036638">
    <property type="entry name" value="HLH_DNA-bd_sf"/>
</dbReference>
<sequence length="496" mass="54532">MSPVPDLQPRRQQRRKRIRLVTHAFTLVLLFCWLMGSTQAPGDIGAFGYEIDPSAPDFENYEHPSYDPPYDNAPGVTFTDNDHQILDGFFSIFNNGTAGEHSLADQSLGEGLNDTWWSMIPMGEHAPAPAPALLGHNTWGPEPANVQAPQLNYTGPSLYGDYMEPPSMIMPPPPQDEEVRNAASALLGAPAVGNRPEQSEYGLHTFPRTPGATVYMAPPVPQPRPSHQQTYNGFAMREPPPDDDHHNDHFTTMMWGHQGAYRPPPRTTPPVGMQFGSDTNFNKSSYTPLSDKDSSEALTKRQMSYMNCITLNKSAENTRASSPVFTGDPPPPAALKGKARPSVSVPEELGDNLPSPQAKRRRKSKATLSDTVEGVKFEPSPTPTAKILGSGGGARKKKQALVSPVLPEPQGKRRKSSGNAPSKHPRENLTEKQKRENHIKSEQKRRTLIKDGFDSLQKYIPTLQIGGFSKSVMLNNTSDYLENLLQANADLELKLG</sequence>
<keyword evidence="10" id="KW-1185">Reference proteome</keyword>
<dbReference type="InterPro" id="IPR011598">
    <property type="entry name" value="bHLH_dom"/>
</dbReference>
<evidence type="ECO:0000256" key="6">
    <source>
        <dbReference type="SAM" id="MobiDB-lite"/>
    </source>
</evidence>
<feature type="compositionally biased region" description="Basic and acidic residues" evidence="6">
    <location>
        <begin position="424"/>
        <end position="442"/>
    </location>
</feature>
<feature type="region of interest" description="Disordered" evidence="6">
    <location>
        <begin position="318"/>
        <end position="442"/>
    </location>
</feature>
<dbReference type="PANTHER" id="PTHR15741">
    <property type="entry name" value="BASIC HELIX-LOOP-HELIX ZIP TRANSCRIPTION FACTOR"/>
    <property type="match status" value="1"/>
</dbReference>
<feature type="compositionally biased region" description="Polar residues" evidence="6">
    <location>
        <begin position="276"/>
        <end position="288"/>
    </location>
</feature>
<keyword evidence="7" id="KW-0472">Membrane</keyword>
<dbReference type="SUPFAM" id="SSF47459">
    <property type="entry name" value="HLH, helix-loop-helix DNA-binding domain"/>
    <property type="match status" value="1"/>
</dbReference>
<keyword evidence="7" id="KW-0812">Transmembrane</keyword>
<evidence type="ECO:0000256" key="3">
    <source>
        <dbReference type="ARBA" id="ARBA00023125"/>
    </source>
</evidence>
<keyword evidence="5" id="KW-0539">Nucleus</keyword>
<organism evidence="9 10">
    <name type="scientific">Podospora didyma</name>
    <dbReference type="NCBI Taxonomy" id="330526"/>
    <lineage>
        <taxon>Eukaryota</taxon>
        <taxon>Fungi</taxon>
        <taxon>Dikarya</taxon>
        <taxon>Ascomycota</taxon>
        <taxon>Pezizomycotina</taxon>
        <taxon>Sordariomycetes</taxon>
        <taxon>Sordariomycetidae</taxon>
        <taxon>Sordariales</taxon>
        <taxon>Podosporaceae</taxon>
        <taxon>Podospora</taxon>
    </lineage>
</organism>
<evidence type="ECO:0000256" key="5">
    <source>
        <dbReference type="ARBA" id="ARBA00023242"/>
    </source>
</evidence>
<comment type="subcellular location">
    <subcellularLocation>
        <location evidence="1">Nucleus</location>
    </subcellularLocation>
</comment>
<keyword evidence="2" id="KW-0805">Transcription regulation</keyword>
<gene>
    <name evidence="9" type="ORF">B0H63DRAFT_469562</name>
</gene>
<dbReference type="AlphaFoldDB" id="A0AAE0NT60"/>
<name>A0AAE0NT60_9PEZI</name>
<dbReference type="GO" id="GO:0000981">
    <property type="term" value="F:DNA-binding transcription factor activity, RNA polymerase II-specific"/>
    <property type="evidence" value="ECO:0007669"/>
    <property type="project" value="TreeGrafter"/>
</dbReference>
<proteinExistence type="predicted"/>
<keyword evidence="7" id="KW-1133">Transmembrane helix</keyword>
<evidence type="ECO:0000313" key="9">
    <source>
        <dbReference type="EMBL" id="KAK3387227.1"/>
    </source>
</evidence>
<reference evidence="9" key="2">
    <citation type="submission" date="2023-06" db="EMBL/GenBank/DDBJ databases">
        <authorList>
            <consortium name="Lawrence Berkeley National Laboratory"/>
            <person name="Haridas S."/>
            <person name="Hensen N."/>
            <person name="Bonometti L."/>
            <person name="Westerberg I."/>
            <person name="Brannstrom I.O."/>
            <person name="Guillou S."/>
            <person name="Cros-Aarteil S."/>
            <person name="Calhoun S."/>
            <person name="Kuo A."/>
            <person name="Mondo S."/>
            <person name="Pangilinan J."/>
            <person name="Riley R."/>
            <person name="LaButti K."/>
            <person name="Andreopoulos B."/>
            <person name="Lipzen A."/>
            <person name="Chen C."/>
            <person name="Yanf M."/>
            <person name="Daum C."/>
            <person name="Ng V."/>
            <person name="Clum A."/>
            <person name="Steindorff A."/>
            <person name="Ohm R."/>
            <person name="Martin F."/>
            <person name="Silar P."/>
            <person name="Natvig D."/>
            <person name="Lalanne C."/>
            <person name="Gautier V."/>
            <person name="Ament-velasquez S.L."/>
            <person name="Kruys A."/>
            <person name="Hutchinson M.I."/>
            <person name="Powell A.J."/>
            <person name="Barry K."/>
            <person name="Miller A.N."/>
            <person name="Grigoriev I.V."/>
            <person name="Debuchy R."/>
            <person name="Gladieux P."/>
            <person name="Thoren M.H."/>
            <person name="Johannesson H."/>
        </authorList>
    </citation>
    <scope>NUCLEOTIDE SEQUENCE</scope>
    <source>
        <strain evidence="9">CBS 232.78</strain>
    </source>
</reference>
<keyword evidence="4" id="KW-0804">Transcription</keyword>
<dbReference type="GO" id="GO:0046983">
    <property type="term" value="F:protein dimerization activity"/>
    <property type="evidence" value="ECO:0007669"/>
    <property type="project" value="InterPro"/>
</dbReference>
<evidence type="ECO:0000256" key="4">
    <source>
        <dbReference type="ARBA" id="ARBA00023163"/>
    </source>
</evidence>
<evidence type="ECO:0000256" key="2">
    <source>
        <dbReference type="ARBA" id="ARBA00023015"/>
    </source>
</evidence>
<keyword evidence="3" id="KW-0238">DNA-binding</keyword>
<dbReference type="SMART" id="SM00353">
    <property type="entry name" value="HLH"/>
    <property type="match status" value="1"/>
</dbReference>
<evidence type="ECO:0000256" key="7">
    <source>
        <dbReference type="SAM" id="Phobius"/>
    </source>
</evidence>
<accession>A0AAE0NT60</accession>
<evidence type="ECO:0000313" key="10">
    <source>
        <dbReference type="Proteomes" id="UP001285441"/>
    </source>
</evidence>
<evidence type="ECO:0000259" key="8">
    <source>
        <dbReference type="PROSITE" id="PS50888"/>
    </source>
</evidence>
<dbReference type="GO" id="GO:0000978">
    <property type="term" value="F:RNA polymerase II cis-regulatory region sequence-specific DNA binding"/>
    <property type="evidence" value="ECO:0007669"/>
    <property type="project" value="TreeGrafter"/>
</dbReference>
<feature type="region of interest" description="Disordered" evidence="6">
    <location>
        <begin position="265"/>
        <end position="295"/>
    </location>
</feature>
<protein>
    <recommendedName>
        <fullName evidence="8">BHLH domain-containing protein</fullName>
    </recommendedName>
</protein>
<dbReference type="Gene3D" id="4.10.280.10">
    <property type="entry name" value="Helix-loop-helix DNA-binding domain"/>
    <property type="match status" value="1"/>
</dbReference>
<dbReference type="PANTHER" id="PTHR15741:SF27">
    <property type="entry name" value="TRANSCRIPTION FACTOR AP-4"/>
    <property type="match status" value="1"/>
</dbReference>
<comment type="caution">
    <text evidence="9">The sequence shown here is derived from an EMBL/GenBank/DDBJ whole genome shotgun (WGS) entry which is preliminary data.</text>
</comment>
<dbReference type="PROSITE" id="PS50888">
    <property type="entry name" value="BHLH"/>
    <property type="match status" value="1"/>
</dbReference>
<dbReference type="InterPro" id="IPR052207">
    <property type="entry name" value="Max-like/E-box_TFs"/>
</dbReference>
<dbReference type="Pfam" id="PF00010">
    <property type="entry name" value="HLH"/>
    <property type="match status" value="1"/>
</dbReference>
<evidence type="ECO:0000256" key="1">
    <source>
        <dbReference type="ARBA" id="ARBA00004123"/>
    </source>
</evidence>
<dbReference type="GO" id="GO:0005634">
    <property type="term" value="C:nucleus"/>
    <property type="evidence" value="ECO:0007669"/>
    <property type="project" value="UniProtKB-SubCell"/>
</dbReference>
<dbReference type="Proteomes" id="UP001285441">
    <property type="component" value="Unassembled WGS sequence"/>
</dbReference>